<evidence type="ECO:0000313" key="1">
    <source>
        <dbReference type="EMBL" id="MBA1273691.1"/>
    </source>
</evidence>
<organism evidence="1 2">
    <name type="scientific">Stutzerimonas azotifigens</name>
    <dbReference type="NCBI Taxonomy" id="291995"/>
    <lineage>
        <taxon>Bacteria</taxon>
        <taxon>Pseudomonadati</taxon>
        <taxon>Pseudomonadota</taxon>
        <taxon>Gammaproteobacteria</taxon>
        <taxon>Pseudomonadales</taxon>
        <taxon>Pseudomonadaceae</taxon>
        <taxon>Stutzerimonas</taxon>
    </lineage>
</organism>
<reference evidence="1 2" key="1">
    <citation type="submission" date="2020-02" db="EMBL/GenBank/DDBJ databases">
        <title>Synteny-based analysis reveals conserved mechanism for high triclosan tolerance in Pseudomonas, as well as instances of horizontal transfer.</title>
        <authorList>
            <person name="Mcfarland A.G."/>
            <person name="Bertucci H.K."/>
            <person name="Litmann E."/>
            <person name="Shen J."/>
            <person name="Huttenhower C."/>
            <person name="Hartmann E.M."/>
        </authorList>
    </citation>
    <scope>NUCLEOTIDE SEQUENCE [LARGE SCALE GENOMIC DNA]</scope>
    <source>
        <strain evidence="1 2">115A1</strain>
    </source>
</reference>
<dbReference type="Pfam" id="PF16703">
    <property type="entry name" value="DUF5064"/>
    <property type="match status" value="1"/>
</dbReference>
<dbReference type="InterPro" id="IPR032024">
    <property type="entry name" value="DUF5064"/>
</dbReference>
<dbReference type="Gene3D" id="3.30.160.370">
    <property type="entry name" value="Domain of unknown function DUF5064"/>
    <property type="match status" value="1"/>
</dbReference>
<comment type="caution">
    <text evidence="1">The sequence shown here is derived from an EMBL/GenBank/DDBJ whole genome shotgun (WGS) entry which is preliminary data.</text>
</comment>
<sequence>MPRPAPWGVARCVNRGGAFVFRPGHVEVSRPASAGFPGYHLILDYHVEGAEPKPEWACFHLHGVADQTPVDERFSMHRDVAFNFLHRIRQCLLQHGVHLHTDVLFGFHAVYDPLFEDLRHQLHGMPGEPVDLERFLREE</sequence>
<proteinExistence type="predicted"/>
<evidence type="ECO:0000313" key="2">
    <source>
        <dbReference type="Proteomes" id="UP000786387"/>
    </source>
</evidence>
<protein>
    <submittedName>
        <fullName evidence="1">DUF5064 family protein</fullName>
    </submittedName>
</protein>
<name>A0ABR5Z0G4_9GAMM</name>
<dbReference type="Proteomes" id="UP000786387">
    <property type="component" value="Unassembled WGS sequence"/>
</dbReference>
<accession>A0ABR5Z0G4</accession>
<dbReference type="EMBL" id="JAAMRF010000004">
    <property type="protein sequence ID" value="MBA1273691.1"/>
    <property type="molecule type" value="Genomic_DNA"/>
</dbReference>
<gene>
    <name evidence="1" type="ORF">G7026_10005</name>
</gene>
<keyword evidence="2" id="KW-1185">Reference proteome</keyword>